<sequence length="500" mass="55414">MKKIALPRLMTMRAALEDPDIFGSILPGETWAAWRVILIASQGEELTEAEREVFQALTGREREPTRPCREIWGVVGRRGGKTRAFAVAAAYFARLIDYEGAFAPGQRGRVPVMAASKEQAREAFNYLVGIFQEVPAFAEMLDGEPTAETIRLKNRVDIQVLTASYRTARGFTPVAAVADEIAFWWMEGAANPDTEVLRALRPGLATFGGPLFVLSSPYARKGELWKTYDKHYGERGDPRILVVQAPTLTMHPSETLAEEVDAAYSDDPASARAEWGAEFRKDVEAFVTVEAVRACTDTNITERPAVPGTRYFAFVDVSGGGADAMALAIAHREDKTAVLDAVREMPALTSPSAVVEAFAELLRSYGIREVRGDRYGKAWVQERFRDEQIGYVESEQSKSEIYGAWLPILNSGRCRLLSLPKLETQLISLERRTTRGTGRDVIDHPQKKGAHDDLANAVCGALVMASQRKLTTMDLLGDETETTAFNRAADFRRNYGFFPF</sequence>
<proteinExistence type="predicted"/>
<organism evidence="1 2">
    <name type="scientific">Methylobacterium komagatae</name>
    <dbReference type="NCBI Taxonomy" id="374425"/>
    <lineage>
        <taxon>Bacteria</taxon>
        <taxon>Pseudomonadati</taxon>
        <taxon>Pseudomonadota</taxon>
        <taxon>Alphaproteobacteria</taxon>
        <taxon>Hyphomicrobiales</taxon>
        <taxon>Methylobacteriaceae</taxon>
        <taxon>Methylobacterium</taxon>
    </lineage>
</organism>
<dbReference type="Proteomes" id="UP001596292">
    <property type="component" value="Unassembled WGS sequence"/>
</dbReference>
<evidence type="ECO:0000313" key="2">
    <source>
        <dbReference type="Proteomes" id="UP001596292"/>
    </source>
</evidence>
<evidence type="ECO:0000313" key="1">
    <source>
        <dbReference type="EMBL" id="MFC6791939.1"/>
    </source>
</evidence>
<dbReference type="Gene3D" id="3.40.50.300">
    <property type="entry name" value="P-loop containing nucleotide triphosphate hydrolases"/>
    <property type="match status" value="1"/>
</dbReference>
<dbReference type="EMBL" id="JBHSWN010000001">
    <property type="protein sequence ID" value="MFC6791939.1"/>
    <property type="molecule type" value="Genomic_DNA"/>
</dbReference>
<reference evidence="2" key="1">
    <citation type="journal article" date="2019" name="Int. J. Syst. Evol. Microbiol.">
        <title>The Global Catalogue of Microorganisms (GCM) 10K type strain sequencing project: providing services to taxonomists for standard genome sequencing and annotation.</title>
        <authorList>
            <consortium name="The Broad Institute Genomics Platform"/>
            <consortium name="The Broad Institute Genome Sequencing Center for Infectious Disease"/>
            <person name="Wu L."/>
            <person name="Ma J."/>
        </authorList>
    </citation>
    <scope>NUCLEOTIDE SEQUENCE [LARGE SCALE GENOMIC DNA]</scope>
    <source>
        <strain evidence="2">CCUG 48316</strain>
    </source>
</reference>
<gene>
    <name evidence="1" type="ORF">ACFQE0_21495</name>
</gene>
<protein>
    <recommendedName>
        <fullName evidence="3">Terminase large subunit</fullName>
    </recommendedName>
</protein>
<dbReference type="InterPro" id="IPR027417">
    <property type="entry name" value="P-loop_NTPase"/>
</dbReference>
<dbReference type="RefSeq" id="WP_378973281.1">
    <property type="nucleotide sequence ID" value="NZ_JBHSWN010000001.1"/>
</dbReference>
<comment type="caution">
    <text evidence="1">The sequence shown here is derived from an EMBL/GenBank/DDBJ whole genome shotgun (WGS) entry which is preliminary data.</text>
</comment>
<name>A0ABW2BQC6_9HYPH</name>
<dbReference type="Gene3D" id="3.30.420.240">
    <property type="match status" value="1"/>
</dbReference>
<evidence type="ECO:0008006" key="3">
    <source>
        <dbReference type="Google" id="ProtNLM"/>
    </source>
</evidence>
<keyword evidence="2" id="KW-1185">Reference proteome</keyword>
<accession>A0ABW2BQC6</accession>